<accession>A0A218WUW7</accession>
<dbReference type="GeneID" id="116210143"/>
<dbReference type="OrthoDB" id="1523883at2759"/>
<organism evidence="5 6">
    <name type="scientific">Punica granatum</name>
    <name type="common">Pomegranate</name>
    <dbReference type="NCBI Taxonomy" id="22663"/>
    <lineage>
        <taxon>Eukaryota</taxon>
        <taxon>Viridiplantae</taxon>
        <taxon>Streptophyta</taxon>
        <taxon>Embryophyta</taxon>
        <taxon>Tracheophyta</taxon>
        <taxon>Spermatophyta</taxon>
        <taxon>Magnoliopsida</taxon>
        <taxon>eudicotyledons</taxon>
        <taxon>Gunneridae</taxon>
        <taxon>Pentapetalae</taxon>
        <taxon>rosids</taxon>
        <taxon>malvids</taxon>
        <taxon>Myrtales</taxon>
        <taxon>Lythraceae</taxon>
        <taxon>Punica</taxon>
    </lineage>
</organism>
<dbReference type="InterPro" id="IPR005299">
    <property type="entry name" value="MeTrfase_7"/>
</dbReference>
<dbReference type="SUPFAM" id="SSF53335">
    <property type="entry name" value="S-adenosyl-L-methionine-dependent methyltransferases"/>
    <property type="match status" value="1"/>
</dbReference>
<dbReference type="GO" id="GO:0032259">
    <property type="term" value="P:methylation"/>
    <property type="evidence" value="ECO:0007669"/>
    <property type="project" value="UniProtKB-KW"/>
</dbReference>
<dbReference type="Proteomes" id="UP000515151">
    <property type="component" value="Chromosome 6"/>
</dbReference>
<reference evidence="5" key="2">
    <citation type="submission" date="2017-06" db="EMBL/GenBank/DDBJ databases">
        <title>The pomegranate genome and the genomics of punicalagin biosynthesis.</title>
        <authorList>
            <person name="Xu C."/>
        </authorList>
    </citation>
    <scope>NUCLEOTIDE SEQUENCE [LARGE SCALE GENOMIC DNA]</scope>
    <source>
        <tissue evidence="5">Fresh leaf</tissue>
    </source>
</reference>
<evidence type="ECO:0000256" key="2">
    <source>
        <dbReference type="ARBA" id="ARBA00022679"/>
    </source>
</evidence>
<gene>
    <name evidence="8" type="primary">LOC116210143</name>
    <name evidence="5" type="ORF">CDL15_Pgr009964</name>
</gene>
<evidence type="ECO:0000313" key="6">
    <source>
        <dbReference type="Proteomes" id="UP000197138"/>
    </source>
</evidence>
<evidence type="ECO:0000313" key="8">
    <source>
        <dbReference type="RefSeq" id="XP_031399820.1"/>
    </source>
</evidence>
<dbReference type="GO" id="GO:0008168">
    <property type="term" value="F:methyltransferase activity"/>
    <property type="evidence" value="ECO:0007669"/>
    <property type="project" value="UniProtKB-KW"/>
</dbReference>
<dbReference type="Pfam" id="PF03492">
    <property type="entry name" value="Methyltransf_7"/>
    <property type="match status" value="1"/>
</dbReference>
<evidence type="ECO:0000256" key="1">
    <source>
        <dbReference type="ARBA" id="ARBA00022603"/>
    </source>
</evidence>
<dbReference type="InterPro" id="IPR029063">
    <property type="entry name" value="SAM-dependent_MTases_sf"/>
</dbReference>
<keyword evidence="2" id="KW-0808">Transferase</keyword>
<dbReference type="InterPro" id="IPR042086">
    <property type="entry name" value="MeTrfase_capping"/>
</dbReference>
<proteinExistence type="predicted"/>
<dbReference type="PANTHER" id="PTHR31009">
    <property type="entry name" value="S-ADENOSYL-L-METHIONINE:CARBOXYL METHYLTRANSFERASE FAMILY PROTEIN"/>
    <property type="match status" value="1"/>
</dbReference>
<evidence type="ECO:0000313" key="7">
    <source>
        <dbReference type="Proteomes" id="UP000515151"/>
    </source>
</evidence>
<reference evidence="8" key="4">
    <citation type="submission" date="2025-04" db="UniProtKB">
        <authorList>
            <consortium name="RefSeq"/>
        </authorList>
    </citation>
    <scope>IDENTIFICATION</scope>
    <source>
        <tissue evidence="8">Leaf</tissue>
    </source>
</reference>
<sequence length="398" mass="44579">MMARSSSGESCAESDKWTGGLHRFLCMQGGNHDGSYAKNSEAPASAITLCKPILLAAIRSMRLFAREDEGSHSCSIRVVDLGCATGYNTLATVGMVVESLRERYIGELGFEPEFEAFFSDLPSNDFNSLFRSLSGMDSNEKKPRRYFVAGVPGTFYRRLFPGGKLHVAVSLSALHWLSQIPGEVLDKGSRTWNKGRAWIDGAKEEVVEAYSRQSEEDLDNFLKCRKEEIAEGGILFMLMGGRPNSQEPGNQLGDAESRAKHPFATSMDQAWQDLLNEGLIDEETRDGFNIPAYMRSMEEVERAMLKCGGFEIQKMEYKRIREHSDQKKREELITDPVSHGRAKANLVRATLGPIVEAHIGPHLSEELFQRFERRVSSDVSLLRKTCFYGVIIVCAIRK</sequence>
<keyword evidence="7" id="KW-1185">Reference proteome</keyword>
<dbReference type="Gene3D" id="1.10.1200.270">
    <property type="entry name" value="Methyltransferase, alpha-helical capping domain"/>
    <property type="match status" value="1"/>
</dbReference>
<evidence type="ECO:0000313" key="5">
    <source>
        <dbReference type="EMBL" id="OWM76318.1"/>
    </source>
</evidence>
<dbReference type="AlphaFoldDB" id="A0A218WUW7"/>
<dbReference type="GO" id="GO:0046872">
    <property type="term" value="F:metal ion binding"/>
    <property type="evidence" value="ECO:0007669"/>
    <property type="project" value="UniProtKB-KW"/>
</dbReference>
<dbReference type="EMBL" id="MTKT01003224">
    <property type="protein sequence ID" value="OWM76318.1"/>
    <property type="molecule type" value="Genomic_DNA"/>
</dbReference>
<evidence type="ECO:0000256" key="3">
    <source>
        <dbReference type="ARBA" id="ARBA00022723"/>
    </source>
</evidence>
<keyword evidence="3" id="KW-0479">Metal-binding</keyword>
<reference evidence="6" key="1">
    <citation type="journal article" date="2017" name="Plant J.">
        <title>The pomegranate (Punica granatum L.) genome and the genomics of punicalagin biosynthesis.</title>
        <authorList>
            <person name="Qin G."/>
            <person name="Xu C."/>
            <person name="Ming R."/>
            <person name="Tang H."/>
            <person name="Guyot R."/>
            <person name="Kramer E.M."/>
            <person name="Hu Y."/>
            <person name="Yi X."/>
            <person name="Qi Y."/>
            <person name="Xu X."/>
            <person name="Gao Z."/>
            <person name="Pan H."/>
            <person name="Jian J."/>
            <person name="Tian Y."/>
            <person name="Yue Z."/>
            <person name="Xu Y."/>
        </authorList>
    </citation>
    <scope>NUCLEOTIDE SEQUENCE [LARGE SCALE GENOMIC DNA]</scope>
    <source>
        <strain evidence="6">cv. Dabenzi</strain>
    </source>
</reference>
<dbReference type="Proteomes" id="UP000197138">
    <property type="component" value="Unassembled WGS sequence"/>
</dbReference>
<keyword evidence="1" id="KW-0489">Methyltransferase</keyword>
<keyword evidence="4" id="KW-0460">Magnesium</keyword>
<name>A0A218WUW7_PUNGR</name>
<dbReference type="RefSeq" id="XP_031399820.1">
    <property type="nucleotide sequence ID" value="XM_031543960.1"/>
</dbReference>
<dbReference type="Gene3D" id="3.40.50.150">
    <property type="entry name" value="Vaccinia Virus protein VP39"/>
    <property type="match status" value="1"/>
</dbReference>
<protein>
    <submittedName>
        <fullName evidence="8">Gibberellic acid methyltransferase 2-like</fullName>
    </submittedName>
</protein>
<evidence type="ECO:0000256" key="4">
    <source>
        <dbReference type="ARBA" id="ARBA00022842"/>
    </source>
</evidence>
<reference evidence="7" key="3">
    <citation type="journal article" date="2020" name="Plant Biotechnol. J.">
        <title>The pomegranate (Punica granatum L.) draft genome dissects genetic divergence between soft- and hard-seeded cultivars.</title>
        <authorList>
            <person name="Luo X."/>
            <person name="Li H."/>
            <person name="Wu Z."/>
            <person name="Yao W."/>
            <person name="Zhao P."/>
            <person name="Cao D."/>
            <person name="Yu H."/>
            <person name="Li K."/>
            <person name="Poudel K."/>
            <person name="Zhao D."/>
            <person name="Zhang F."/>
            <person name="Xia X."/>
            <person name="Chen L."/>
            <person name="Wang Q."/>
            <person name="Jing D."/>
            <person name="Cao S."/>
        </authorList>
    </citation>
    <scope>NUCLEOTIDE SEQUENCE [LARGE SCALE GENOMIC DNA]</scope>
</reference>